<comment type="caution">
    <text evidence="1">The sequence shown here is derived from an EMBL/GenBank/DDBJ whole genome shotgun (WGS) entry which is preliminary data.</text>
</comment>
<evidence type="ECO:0000313" key="1">
    <source>
        <dbReference type="EMBL" id="PLW29909.1"/>
    </source>
</evidence>
<keyword evidence="2" id="KW-1185">Reference proteome</keyword>
<gene>
    <name evidence="1" type="ORF">PCANC_25564</name>
</gene>
<protein>
    <submittedName>
        <fullName evidence="1">Uncharacterized protein</fullName>
    </submittedName>
</protein>
<dbReference type="AlphaFoldDB" id="A0A2N5TWP6"/>
<dbReference type="Proteomes" id="UP000235388">
    <property type="component" value="Unassembled WGS sequence"/>
</dbReference>
<reference evidence="1 2" key="1">
    <citation type="submission" date="2017-11" db="EMBL/GenBank/DDBJ databases">
        <title>De novo assembly and phasing of dikaryotic genomes from two isolates of Puccinia coronata f. sp. avenae, the causal agent of oat crown rust.</title>
        <authorList>
            <person name="Miller M.E."/>
            <person name="Zhang Y."/>
            <person name="Omidvar V."/>
            <person name="Sperschneider J."/>
            <person name="Schwessinger B."/>
            <person name="Raley C."/>
            <person name="Palmer J.M."/>
            <person name="Garnica D."/>
            <person name="Upadhyaya N."/>
            <person name="Rathjen J."/>
            <person name="Taylor J.M."/>
            <person name="Park R.F."/>
            <person name="Dodds P.N."/>
            <person name="Hirsch C.D."/>
            <person name="Kianian S.F."/>
            <person name="Figueroa M."/>
        </authorList>
    </citation>
    <scope>NUCLEOTIDE SEQUENCE [LARGE SCALE GENOMIC DNA]</scope>
    <source>
        <strain evidence="1">12NC29</strain>
    </source>
</reference>
<sequence>MACPRIILLTYKTVHPQEPETNPYQLPTGTQYFLRGQSSAAQDAESSEIDCFTFSSTQSHDGRSPKAAFESS</sequence>
<name>A0A2N5TWP6_9BASI</name>
<organism evidence="1 2">
    <name type="scientific">Puccinia coronata f. sp. avenae</name>
    <dbReference type="NCBI Taxonomy" id="200324"/>
    <lineage>
        <taxon>Eukaryota</taxon>
        <taxon>Fungi</taxon>
        <taxon>Dikarya</taxon>
        <taxon>Basidiomycota</taxon>
        <taxon>Pucciniomycotina</taxon>
        <taxon>Pucciniomycetes</taxon>
        <taxon>Pucciniales</taxon>
        <taxon>Pucciniaceae</taxon>
        <taxon>Puccinia</taxon>
    </lineage>
</organism>
<dbReference type="OrthoDB" id="447953at2759"/>
<evidence type="ECO:0000313" key="2">
    <source>
        <dbReference type="Proteomes" id="UP000235388"/>
    </source>
</evidence>
<accession>A0A2N5TWP6</accession>
<dbReference type="EMBL" id="PGCJ01000395">
    <property type="protein sequence ID" value="PLW29909.1"/>
    <property type="molecule type" value="Genomic_DNA"/>
</dbReference>
<proteinExistence type="predicted"/>